<keyword evidence="1" id="KW-1133">Transmembrane helix</keyword>
<name>A0A430APD2_9ENTE</name>
<dbReference type="InterPro" id="IPR052928">
    <property type="entry name" value="Desiccation-related_membrane"/>
</dbReference>
<sequence length="118" mass="13242">MSAGRFMTGLVFGAFVGGAAGLLLAPRKGRETREQLKKELTDTIELGTTIQESYQHVTEQAAELAEMSRELIPPLAKETKQLAADFRFKTEPRFNIIAEQIEKIKKETDAYQQTIKNL</sequence>
<dbReference type="RefSeq" id="WP_126814577.1">
    <property type="nucleotide sequence ID" value="NZ_NGKC01000016.1"/>
</dbReference>
<dbReference type="PANTHER" id="PTHR35792">
    <property type="entry name" value="GENERAL STRESS PROTEIN"/>
    <property type="match status" value="1"/>
</dbReference>
<comment type="caution">
    <text evidence="2">The sequence shown here is derived from an EMBL/GenBank/DDBJ whole genome shotgun (WGS) entry which is preliminary data.</text>
</comment>
<dbReference type="AlphaFoldDB" id="A0A430APD2"/>
<dbReference type="PANTHER" id="PTHR35792:SF1">
    <property type="entry name" value="SLL0268 PROTEIN"/>
    <property type="match status" value="1"/>
</dbReference>
<organism evidence="2 3">
    <name type="scientific">Vagococcus acidifermentans</name>
    <dbReference type="NCBI Taxonomy" id="564710"/>
    <lineage>
        <taxon>Bacteria</taxon>
        <taxon>Bacillati</taxon>
        <taxon>Bacillota</taxon>
        <taxon>Bacilli</taxon>
        <taxon>Lactobacillales</taxon>
        <taxon>Enterococcaceae</taxon>
        <taxon>Vagococcus</taxon>
    </lineage>
</organism>
<gene>
    <name evidence="2" type="ORF">CBF27_11815</name>
</gene>
<evidence type="ECO:0000313" key="2">
    <source>
        <dbReference type="EMBL" id="RSU09764.1"/>
    </source>
</evidence>
<dbReference type="EMBL" id="NGKC01000016">
    <property type="protein sequence ID" value="RSU09764.1"/>
    <property type="molecule type" value="Genomic_DNA"/>
</dbReference>
<feature type="transmembrane region" description="Helical" evidence="1">
    <location>
        <begin position="6"/>
        <end position="25"/>
    </location>
</feature>
<dbReference type="InterPro" id="IPR024623">
    <property type="entry name" value="YtxH"/>
</dbReference>
<keyword evidence="3" id="KW-1185">Reference proteome</keyword>
<reference evidence="2 3" key="1">
    <citation type="submission" date="2017-05" db="EMBL/GenBank/DDBJ databases">
        <title>Vagococcus spp. assemblies.</title>
        <authorList>
            <person name="Gulvik C.A."/>
        </authorList>
    </citation>
    <scope>NUCLEOTIDE SEQUENCE [LARGE SCALE GENOMIC DNA]</scope>
    <source>
        <strain evidence="2 3">LMG 24798</strain>
    </source>
</reference>
<keyword evidence="1" id="KW-0812">Transmembrane</keyword>
<dbReference type="Pfam" id="PF12732">
    <property type="entry name" value="YtxH"/>
    <property type="match status" value="1"/>
</dbReference>
<protein>
    <recommendedName>
        <fullName evidence="4">YtxH domain-containing protein</fullName>
    </recommendedName>
</protein>
<evidence type="ECO:0008006" key="4">
    <source>
        <dbReference type="Google" id="ProtNLM"/>
    </source>
</evidence>
<evidence type="ECO:0000256" key="1">
    <source>
        <dbReference type="SAM" id="Phobius"/>
    </source>
</evidence>
<evidence type="ECO:0000313" key="3">
    <source>
        <dbReference type="Proteomes" id="UP000286773"/>
    </source>
</evidence>
<keyword evidence="1" id="KW-0472">Membrane</keyword>
<dbReference type="Proteomes" id="UP000286773">
    <property type="component" value="Unassembled WGS sequence"/>
</dbReference>
<accession>A0A430APD2</accession>
<proteinExistence type="predicted"/>